<dbReference type="NCBIfam" id="TIGR03298">
    <property type="entry name" value="argP"/>
    <property type="match status" value="1"/>
</dbReference>
<sequence length="316" mass="33146">MDFDSAQLAALRAAVDEGSFDGAARILSVTPSAVSQRIKALENETGRVLLRRSRPITATESGRAVLRLARQVSALSADVAGELGEGGTASSPSSAAPLGASGDIRPALARLPLAVNADSLSTWLLPALAPLADSIAFELVREDESHTAALLRDGAVMAAVSATATPVQGCSSELLGVMRYLPLATPDFVSRWSLDAPRGFSSAPVVVFDRRDELQHRFLRSLPVGAGLDPPRHYVPGSADFVEAVRLGLGWGMIPELQRPAQGLVELAPGAYIDVPLYWQQWQLRTRALDLAATAVRAAAGRALRPAGSSRAAGSS</sequence>
<evidence type="ECO:0000256" key="5">
    <source>
        <dbReference type="ARBA" id="ARBA00023163"/>
    </source>
</evidence>
<dbReference type="PANTHER" id="PTHR30579:SF2">
    <property type="entry name" value="HTH-TYPE TRANSCRIPTIONAL REGULATOR ARGP"/>
    <property type="match status" value="1"/>
</dbReference>
<dbReference type="Gene3D" id="3.40.190.290">
    <property type="match status" value="1"/>
</dbReference>
<protein>
    <submittedName>
        <fullName evidence="7">LysR family transcriptional regulator ArgP</fullName>
    </submittedName>
</protein>
<proteinExistence type="inferred from homology"/>
<evidence type="ECO:0000256" key="3">
    <source>
        <dbReference type="ARBA" id="ARBA00023125"/>
    </source>
</evidence>
<dbReference type="SUPFAM" id="SSF46785">
    <property type="entry name" value="Winged helix' DNA-binding domain"/>
    <property type="match status" value="1"/>
</dbReference>
<dbReference type="Proteomes" id="UP001165580">
    <property type="component" value="Unassembled WGS sequence"/>
</dbReference>
<name>A0ABT2GGK1_9MICO</name>
<dbReference type="Pfam" id="PF00126">
    <property type="entry name" value="HTH_1"/>
    <property type="match status" value="1"/>
</dbReference>
<keyword evidence="2" id="KW-0805">Transcription regulation</keyword>
<comment type="similarity">
    <text evidence="1">Belongs to the LysR transcriptional regulatory family.</text>
</comment>
<feature type="domain" description="HTH lysR-type" evidence="6">
    <location>
        <begin position="1"/>
        <end position="59"/>
    </location>
</feature>
<keyword evidence="5" id="KW-0804">Transcription</keyword>
<gene>
    <name evidence="7" type="ORF">NVV95_12435</name>
</gene>
<dbReference type="PROSITE" id="PS50931">
    <property type="entry name" value="HTH_LYSR"/>
    <property type="match status" value="1"/>
</dbReference>
<evidence type="ECO:0000313" key="8">
    <source>
        <dbReference type="Proteomes" id="UP001165580"/>
    </source>
</evidence>
<evidence type="ECO:0000259" key="6">
    <source>
        <dbReference type="PROSITE" id="PS50931"/>
    </source>
</evidence>
<accession>A0ABT2GGK1</accession>
<dbReference type="PANTHER" id="PTHR30579">
    <property type="entry name" value="TRANSCRIPTIONAL REGULATOR"/>
    <property type="match status" value="1"/>
</dbReference>
<dbReference type="InterPro" id="IPR036388">
    <property type="entry name" value="WH-like_DNA-bd_sf"/>
</dbReference>
<evidence type="ECO:0000256" key="4">
    <source>
        <dbReference type="ARBA" id="ARBA00023159"/>
    </source>
</evidence>
<evidence type="ECO:0000256" key="1">
    <source>
        <dbReference type="ARBA" id="ARBA00009437"/>
    </source>
</evidence>
<dbReference type="NCBIfam" id="NF002964">
    <property type="entry name" value="PRK03635.1"/>
    <property type="match status" value="1"/>
</dbReference>
<dbReference type="SUPFAM" id="SSF53850">
    <property type="entry name" value="Periplasmic binding protein-like II"/>
    <property type="match status" value="1"/>
</dbReference>
<dbReference type="InterPro" id="IPR036390">
    <property type="entry name" value="WH_DNA-bd_sf"/>
</dbReference>
<reference evidence="7" key="1">
    <citation type="submission" date="2022-08" db="EMBL/GenBank/DDBJ databases">
        <authorList>
            <person name="Deng Y."/>
            <person name="Han X.-F."/>
            <person name="Zhang Y.-Q."/>
        </authorList>
    </citation>
    <scope>NUCLEOTIDE SEQUENCE</scope>
    <source>
        <strain evidence="7">CPCC 205716</strain>
    </source>
</reference>
<keyword evidence="8" id="KW-1185">Reference proteome</keyword>
<keyword evidence="4" id="KW-0010">Activator</keyword>
<dbReference type="InterPro" id="IPR017685">
    <property type="entry name" value="ArgP"/>
</dbReference>
<keyword evidence="3" id="KW-0238">DNA-binding</keyword>
<comment type="caution">
    <text evidence="7">The sequence shown here is derived from an EMBL/GenBank/DDBJ whole genome shotgun (WGS) entry which is preliminary data.</text>
</comment>
<dbReference type="InterPro" id="IPR000847">
    <property type="entry name" value="LysR_HTH_N"/>
</dbReference>
<dbReference type="InterPro" id="IPR050176">
    <property type="entry name" value="LTTR"/>
</dbReference>
<dbReference type="Gene3D" id="1.10.10.10">
    <property type="entry name" value="Winged helix-like DNA-binding domain superfamily/Winged helix DNA-binding domain"/>
    <property type="match status" value="1"/>
</dbReference>
<dbReference type="RefSeq" id="WP_259486847.1">
    <property type="nucleotide sequence ID" value="NZ_JANTEZ010000004.1"/>
</dbReference>
<evidence type="ECO:0000313" key="7">
    <source>
        <dbReference type="EMBL" id="MCS5715353.1"/>
    </source>
</evidence>
<organism evidence="7 8">
    <name type="scientific">Herbiconiux gentiana</name>
    <dbReference type="NCBI Taxonomy" id="2970912"/>
    <lineage>
        <taxon>Bacteria</taxon>
        <taxon>Bacillati</taxon>
        <taxon>Actinomycetota</taxon>
        <taxon>Actinomycetes</taxon>
        <taxon>Micrococcales</taxon>
        <taxon>Microbacteriaceae</taxon>
        <taxon>Herbiconiux</taxon>
    </lineage>
</organism>
<dbReference type="EMBL" id="JANTEZ010000004">
    <property type="protein sequence ID" value="MCS5715353.1"/>
    <property type="molecule type" value="Genomic_DNA"/>
</dbReference>
<evidence type="ECO:0000256" key="2">
    <source>
        <dbReference type="ARBA" id="ARBA00023015"/>
    </source>
</evidence>